<dbReference type="GO" id="GO:0003677">
    <property type="term" value="F:DNA binding"/>
    <property type="evidence" value="ECO:0007669"/>
    <property type="project" value="UniProtKB-KW"/>
</dbReference>
<dbReference type="Pfam" id="PF00392">
    <property type="entry name" value="GntR"/>
    <property type="match status" value="1"/>
</dbReference>
<dbReference type="Pfam" id="PF07729">
    <property type="entry name" value="FCD"/>
    <property type="match status" value="1"/>
</dbReference>
<dbReference type="InterPro" id="IPR008920">
    <property type="entry name" value="TF_FadR/GntR_C"/>
</dbReference>
<evidence type="ECO:0000256" key="3">
    <source>
        <dbReference type="ARBA" id="ARBA00023163"/>
    </source>
</evidence>
<evidence type="ECO:0000313" key="7">
    <source>
        <dbReference type="Proteomes" id="UP001149009"/>
    </source>
</evidence>
<dbReference type="Gene3D" id="1.10.10.10">
    <property type="entry name" value="Winged helix-like DNA-binding domain superfamily/Winged helix DNA-binding domain"/>
    <property type="match status" value="1"/>
</dbReference>
<sequence length="232" mass="26344">MNDAPRTVWTLDQSAPLGPQLYRILRQRIISVDLAPGSRLSEAEIAATYELSRQPVREAFIKLAEEGLLEVRPQRGTFVRKISPAAVMDVRFVREAIEADIVRLVAEQAHDALVRELEAQLREQERLTDTESSRFIPLDERFHRTLAEAAGKAYAWKVIEQVKGQMDRVRYLSTLHFPKRDLVAQHTDIVRAIARRDPEAAASAMRGHLRKILTDLPAIAAARPDFFDNTDD</sequence>
<keyword evidence="1" id="KW-0805">Transcription regulation</keyword>
<keyword evidence="7" id="KW-1185">Reference proteome</keyword>
<evidence type="ECO:0000313" key="6">
    <source>
        <dbReference type="EMBL" id="MCT8990476.1"/>
    </source>
</evidence>
<evidence type="ECO:0000256" key="4">
    <source>
        <dbReference type="SAM" id="Coils"/>
    </source>
</evidence>
<evidence type="ECO:0000256" key="1">
    <source>
        <dbReference type="ARBA" id="ARBA00023015"/>
    </source>
</evidence>
<protein>
    <submittedName>
        <fullName evidence="6">GntR family transcriptional regulator</fullName>
    </submittedName>
</protein>
<dbReference type="SMART" id="SM00895">
    <property type="entry name" value="FCD"/>
    <property type="match status" value="1"/>
</dbReference>
<proteinExistence type="predicted"/>
<gene>
    <name evidence="6" type="ORF">NYR54_09255</name>
</gene>
<dbReference type="InterPro" id="IPR036388">
    <property type="entry name" value="WH-like_DNA-bd_sf"/>
</dbReference>
<dbReference type="Gene3D" id="1.20.120.530">
    <property type="entry name" value="GntR ligand-binding domain-like"/>
    <property type="match status" value="1"/>
</dbReference>
<comment type="caution">
    <text evidence="6">The sequence shown here is derived from an EMBL/GenBank/DDBJ whole genome shotgun (WGS) entry which is preliminary data.</text>
</comment>
<dbReference type="InterPro" id="IPR036390">
    <property type="entry name" value="WH_DNA-bd_sf"/>
</dbReference>
<evidence type="ECO:0000259" key="5">
    <source>
        <dbReference type="PROSITE" id="PS50949"/>
    </source>
</evidence>
<feature type="domain" description="HTH gntR-type" evidence="5">
    <location>
        <begin position="15"/>
        <end position="82"/>
    </location>
</feature>
<name>A0A9X2X994_9HYPH</name>
<dbReference type="GO" id="GO:0003700">
    <property type="term" value="F:DNA-binding transcription factor activity"/>
    <property type="evidence" value="ECO:0007669"/>
    <property type="project" value="InterPro"/>
</dbReference>
<dbReference type="SMART" id="SM00345">
    <property type="entry name" value="HTH_GNTR"/>
    <property type="match status" value="1"/>
</dbReference>
<dbReference type="AlphaFoldDB" id="A0A9X2X994"/>
<organism evidence="6 7">
    <name type="scientific">Chelativorans petroleitrophicus</name>
    <dbReference type="NCBI Taxonomy" id="2975484"/>
    <lineage>
        <taxon>Bacteria</taxon>
        <taxon>Pseudomonadati</taxon>
        <taxon>Pseudomonadota</taxon>
        <taxon>Alphaproteobacteria</taxon>
        <taxon>Hyphomicrobiales</taxon>
        <taxon>Phyllobacteriaceae</taxon>
        <taxon>Chelativorans</taxon>
    </lineage>
</organism>
<dbReference type="InterPro" id="IPR000524">
    <property type="entry name" value="Tscrpt_reg_HTH_GntR"/>
</dbReference>
<evidence type="ECO:0000256" key="2">
    <source>
        <dbReference type="ARBA" id="ARBA00023125"/>
    </source>
</evidence>
<feature type="coiled-coil region" evidence="4">
    <location>
        <begin position="107"/>
        <end position="134"/>
    </location>
</feature>
<accession>A0A9X2X994</accession>
<dbReference type="RefSeq" id="WP_261515352.1">
    <property type="nucleotide sequence ID" value="NZ_JAODNV010000009.1"/>
</dbReference>
<reference evidence="6" key="1">
    <citation type="submission" date="2022-08" db="EMBL/GenBank/DDBJ databases">
        <title>Chelativorans sichuanense sp. nov., a paraffin oil-degrading bacterium isolated from a mixture of oil-based drill cuttings and paddy soil.</title>
        <authorList>
            <person name="Yu J."/>
            <person name="Liu H."/>
            <person name="Chen Q."/>
        </authorList>
    </citation>
    <scope>NUCLEOTIDE SEQUENCE</scope>
    <source>
        <strain evidence="6">SCAU 2101</strain>
    </source>
</reference>
<dbReference type="CDD" id="cd07377">
    <property type="entry name" value="WHTH_GntR"/>
    <property type="match status" value="1"/>
</dbReference>
<dbReference type="SUPFAM" id="SSF46785">
    <property type="entry name" value="Winged helix' DNA-binding domain"/>
    <property type="match status" value="1"/>
</dbReference>
<dbReference type="PANTHER" id="PTHR43537:SF6">
    <property type="entry name" value="HTH-TYPE TRANSCRIPTIONAL REPRESSOR RSPR"/>
    <property type="match status" value="1"/>
</dbReference>
<dbReference type="InterPro" id="IPR011711">
    <property type="entry name" value="GntR_C"/>
</dbReference>
<dbReference type="EMBL" id="JAODNV010000009">
    <property type="protein sequence ID" value="MCT8990476.1"/>
    <property type="molecule type" value="Genomic_DNA"/>
</dbReference>
<keyword evidence="2" id="KW-0238">DNA-binding</keyword>
<dbReference type="Proteomes" id="UP001149009">
    <property type="component" value="Unassembled WGS sequence"/>
</dbReference>
<keyword evidence="4" id="KW-0175">Coiled coil</keyword>
<keyword evidence="3" id="KW-0804">Transcription</keyword>
<dbReference type="SUPFAM" id="SSF48008">
    <property type="entry name" value="GntR ligand-binding domain-like"/>
    <property type="match status" value="1"/>
</dbReference>
<dbReference type="PROSITE" id="PS50949">
    <property type="entry name" value="HTH_GNTR"/>
    <property type="match status" value="1"/>
</dbReference>
<dbReference type="PANTHER" id="PTHR43537">
    <property type="entry name" value="TRANSCRIPTIONAL REGULATOR, GNTR FAMILY"/>
    <property type="match status" value="1"/>
</dbReference>